<dbReference type="STRING" id="238.BBD35_15100"/>
<name>A0A1V3U1K8_ELIME</name>
<evidence type="ECO:0000313" key="2">
    <source>
        <dbReference type="Proteomes" id="UP000188947"/>
    </source>
</evidence>
<proteinExistence type="predicted"/>
<keyword evidence="1" id="KW-0482">Metalloprotease</keyword>
<organism evidence="1 2">
    <name type="scientific">Elizabethkingia meningoseptica</name>
    <name type="common">Chryseobacterium meningosepticum</name>
    <dbReference type="NCBI Taxonomy" id="238"/>
    <lineage>
        <taxon>Bacteria</taxon>
        <taxon>Pseudomonadati</taxon>
        <taxon>Bacteroidota</taxon>
        <taxon>Flavobacteriia</taxon>
        <taxon>Flavobacteriales</taxon>
        <taxon>Weeksellaceae</taxon>
        <taxon>Elizabethkingia</taxon>
    </lineage>
</organism>
<dbReference type="GO" id="GO:0006508">
    <property type="term" value="P:proteolysis"/>
    <property type="evidence" value="ECO:0007669"/>
    <property type="project" value="UniProtKB-KW"/>
</dbReference>
<reference evidence="1 2" key="1">
    <citation type="submission" date="2016-11" db="EMBL/GenBank/DDBJ databases">
        <title>Genome sequence and comparative genomic analysis of clinical strain Elizabethkingia meningoseptica 61421 PRCM.</title>
        <authorList>
            <person name="Wang M."/>
            <person name="Hu S."/>
            <person name="Cao L."/>
            <person name="Jiang T."/>
            <person name="Zhou Y."/>
            <person name="Ming D."/>
        </authorList>
    </citation>
    <scope>NUCLEOTIDE SEQUENCE [LARGE SCALE GENOMIC DNA]</scope>
    <source>
        <strain evidence="1 2">61421 PRCM</strain>
    </source>
</reference>
<dbReference type="AlphaFoldDB" id="A0A1V3U1K8"/>
<dbReference type="eggNOG" id="COG2321">
    <property type="taxonomic scope" value="Bacteria"/>
</dbReference>
<dbReference type="EMBL" id="MPOG01000008">
    <property type="protein sequence ID" value="OOH96097.1"/>
    <property type="molecule type" value="Genomic_DNA"/>
</dbReference>
<accession>A0A1V3U1K8</accession>
<dbReference type="GO" id="GO:0008237">
    <property type="term" value="F:metallopeptidase activity"/>
    <property type="evidence" value="ECO:0007669"/>
    <property type="project" value="UniProtKB-KW"/>
</dbReference>
<keyword evidence="2" id="KW-1185">Reference proteome</keyword>
<dbReference type="KEGG" id="emg:BBD33_12795"/>
<dbReference type="RefSeq" id="WP_016198831.1">
    <property type="nucleotide sequence ID" value="NZ_CP014338.1"/>
</dbReference>
<dbReference type="OrthoDB" id="9152336at2"/>
<comment type="caution">
    <text evidence="1">The sequence shown here is derived from an EMBL/GenBank/DDBJ whole genome shotgun (WGS) entry which is preliminary data.</text>
</comment>
<protein>
    <submittedName>
        <fullName evidence="1">Metalloprotease</fullName>
    </submittedName>
</protein>
<gene>
    <name evidence="1" type="ORF">BMF97_07010</name>
</gene>
<dbReference type="GeneID" id="48545542"/>
<keyword evidence="1" id="KW-0645">Protease</keyword>
<keyword evidence="1" id="KW-0378">Hydrolase</keyword>
<sequence>MKTLFTTALILVTGIFYSQTCFISNFSSLGNLTKYSGNVYIDQVMSKEWQFLVQKFGVMPDIYYYHEQNGSNAYATTTVYNQNFKDGTVAVGFGLIRDECAQSQSGSCISVAIIMAHEFAHIVDFKYNIQLEGKYAELFADYLAGCYMHLRSLQYGYTNISEAARTFYRIGDYQFNSPGHHGTPEQRYNTLMAGYNYSQLQTMNNYAYTLADAVNNAVLYVRSIN</sequence>
<dbReference type="Proteomes" id="UP000188947">
    <property type="component" value="Unassembled WGS sequence"/>
</dbReference>
<evidence type="ECO:0000313" key="1">
    <source>
        <dbReference type="EMBL" id="OOH96097.1"/>
    </source>
</evidence>